<comment type="cofactor">
    <cofactor evidence="1">
        <name>Fe cation</name>
        <dbReference type="ChEBI" id="CHEBI:24875"/>
    </cofactor>
</comment>
<dbReference type="GO" id="GO:0051213">
    <property type="term" value="F:dioxygenase activity"/>
    <property type="evidence" value="ECO:0007669"/>
    <property type="project" value="UniProtKB-KW"/>
</dbReference>
<dbReference type="AlphaFoldDB" id="A0A0D2CYA3"/>
<evidence type="ECO:0000256" key="2">
    <source>
        <dbReference type="ARBA" id="ARBA00005830"/>
    </source>
</evidence>
<evidence type="ECO:0000313" key="9">
    <source>
        <dbReference type="Proteomes" id="UP000053342"/>
    </source>
</evidence>
<dbReference type="VEuPathDB" id="FungiDB:PV06_11683"/>
<dbReference type="RefSeq" id="XP_016256224.1">
    <property type="nucleotide sequence ID" value="XM_016413394.1"/>
</dbReference>
<dbReference type="PANTHER" id="PTHR20883:SF45">
    <property type="entry name" value="PHYTANOYL-COA DIOXYGENASE FAMILY PROTEIN"/>
    <property type="match status" value="1"/>
</dbReference>
<dbReference type="PANTHER" id="PTHR20883">
    <property type="entry name" value="PHYTANOYL-COA DIOXYGENASE DOMAIN CONTAINING 1"/>
    <property type="match status" value="1"/>
</dbReference>
<gene>
    <name evidence="8" type="ORF">PV06_11683</name>
</gene>
<organism evidence="8 9">
    <name type="scientific">Exophiala oligosperma</name>
    <dbReference type="NCBI Taxonomy" id="215243"/>
    <lineage>
        <taxon>Eukaryota</taxon>
        <taxon>Fungi</taxon>
        <taxon>Dikarya</taxon>
        <taxon>Ascomycota</taxon>
        <taxon>Pezizomycotina</taxon>
        <taxon>Eurotiomycetes</taxon>
        <taxon>Chaetothyriomycetidae</taxon>
        <taxon>Chaetothyriales</taxon>
        <taxon>Herpotrichiellaceae</taxon>
        <taxon>Exophiala</taxon>
    </lineage>
</organism>
<evidence type="ECO:0000256" key="7">
    <source>
        <dbReference type="ARBA" id="ARBA00023004"/>
    </source>
</evidence>
<protein>
    <recommendedName>
        <fullName evidence="10">Phytanoyl-CoA dioxygenase</fullName>
    </recommendedName>
</protein>
<dbReference type="GeneID" id="27363757"/>
<evidence type="ECO:0000256" key="3">
    <source>
        <dbReference type="ARBA" id="ARBA00011738"/>
    </source>
</evidence>
<keyword evidence="4" id="KW-0479">Metal-binding</keyword>
<reference evidence="8 9" key="1">
    <citation type="submission" date="2015-01" db="EMBL/GenBank/DDBJ databases">
        <title>The Genome Sequence of Exophiala oligosperma CBS72588.</title>
        <authorList>
            <consortium name="The Broad Institute Genomics Platform"/>
            <person name="Cuomo C."/>
            <person name="de Hoog S."/>
            <person name="Gorbushina A."/>
            <person name="Stielow B."/>
            <person name="Teixiera M."/>
            <person name="Abouelleil A."/>
            <person name="Chapman S.B."/>
            <person name="Priest M."/>
            <person name="Young S.K."/>
            <person name="Wortman J."/>
            <person name="Nusbaum C."/>
            <person name="Birren B."/>
        </authorList>
    </citation>
    <scope>NUCLEOTIDE SEQUENCE [LARGE SCALE GENOMIC DNA]</scope>
    <source>
        <strain evidence="8 9">CBS 72588</strain>
    </source>
</reference>
<dbReference type="Proteomes" id="UP000053342">
    <property type="component" value="Unassembled WGS sequence"/>
</dbReference>
<dbReference type="Gene3D" id="2.60.120.620">
    <property type="entry name" value="q2cbj1_9rhob like domain"/>
    <property type="match status" value="1"/>
</dbReference>
<evidence type="ECO:0000313" key="8">
    <source>
        <dbReference type="EMBL" id="KIW36008.1"/>
    </source>
</evidence>
<evidence type="ECO:0000256" key="5">
    <source>
        <dbReference type="ARBA" id="ARBA00022964"/>
    </source>
</evidence>
<name>A0A0D2CYA3_9EURO</name>
<comment type="subunit">
    <text evidence="3">Homodimer.</text>
</comment>
<evidence type="ECO:0000256" key="6">
    <source>
        <dbReference type="ARBA" id="ARBA00023002"/>
    </source>
</evidence>
<keyword evidence="9" id="KW-1185">Reference proteome</keyword>
<dbReference type="HOGENOM" id="CLU_047725_0_1_1"/>
<comment type="similarity">
    <text evidence="2">Belongs to the PhyH family.</text>
</comment>
<keyword evidence="7" id="KW-0408">Iron</keyword>
<dbReference type="EMBL" id="KN847382">
    <property type="protein sequence ID" value="KIW36008.1"/>
    <property type="molecule type" value="Genomic_DNA"/>
</dbReference>
<evidence type="ECO:0000256" key="4">
    <source>
        <dbReference type="ARBA" id="ARBA00022723"/>
    </source>
</evidence>
<evidence type="ECO:0008006" key="10">
    <source>
        <dbReference type="Google" id="ProtNLM"/>
    </source>
</evidence>
<sequence length="309" mass="34032">MSSRVEMPAPASCYSVESFNASSVTQAEIVESLIRNGGCFLRGMIDQQSIDAMLNDVQPYLDADVPWEGDFFPKETRRVNGLPAKSPLYTEKVLGHPLITAVSNDLLTTRTSTWIGDKQEHYVSPPYLNSTSVLAIGPGARAQQLHRDDSIHHTKLPKITSDQYTKDRDTALGIFLAASKTTVANGATRFIPGSHLDASGYGPGDESKVVYAEMEPGDVFLMLASCFHGGSANTTTDQTRKLFGSFVCRGYLRQEENQFLANPIEEVKKMPESIQRMIGYSVSSPYCGWVDLKDPISFVRDVKSGYKDL</sequence>
<evidence type="ECO:0000256" key="1">
    <source>
        <dbReference type="ARBA" id="ARBA00001962"/>
    </source>
</evidence>
<dbReference type="STRING" id="215243.A0A0D2CYA3"/>
<dbReference type="OrthoDB" id="4132605at2759"/>
<keyword evidence="5" id="KW-0223">Dioxygenase</keyword>
<proteinExistence type="inferred from homology"/>
<accession>A0A0D2CYA3</accession>
<keyword evidence="6" id="KW-0560">Oxidoreductase</keyword>
<dbReference type="SUPFAM" id="SSF51197">
    <property type="entry name" value="Clavaminate synthase-like"/>
    <property type="match status" value="1"/>
</dbReference>
<dbReference type="Pfam" id="PF05721">
    <property type="entry name" value="PhyH"/>
    <property type="match status" value="1"/>
</dbReference>
<dbReference type="GO" id="GO:0046872">
    <property type="term" value="F:metal ion binding"/>
    <property type="evidence" value="ECO:0007669"/>
    <property type="project" value="UniProtKB-KW"/>
</dbReference>
<dbReference type="InterPro" id="IPR008775">
    <property type="entry name" value="Phytyl_CoA_dOase-like"/>
</dbReference>